<proteinExistence type="predicted"/>
<dbReference type="InterPro" id="IPR058548">
    <property type="entry name" value="MlaB-like_STAS"/>
</dbReference>
<dbReference type="OrthoDB" id="5687860at2"/>
<dbReference type="Pfam" id="PF13466">
    <property type="entry name" value="STAS_2"/>
    <property type="match status" value="1"/>
</dbReference>
<dbReference type="PROSITE" id="PS50801">
    <property type="entry name" value="STAS"/>
    <property type="match status" value="1"/>
</dbReference>
<dbReference type="InterPro" id="IPR002645">
    <property type="entry name" value="STAS_dom"/>
</dbReference>
<dbReference type="NCBIfam" id="NF033618">
    <property type="entry name" value="mlaB_1"/>
    <property type="match status" value="1"/>
</dbReference>
<dbReference type="GeneID" id="88815894"/>
<protein>
    <submittedName>
        <fullName evidence="2">Putative phospholipid ABC transporter substrate-binding periplasmic protein MlaB</fullName>
    </submittedName>
</protein>
<reference evidence="2 3" key="1">
    <citation type="submission" date="2014-09" db="EMBL/GenBank/DDBJ databases">
        <title>Whole genome shotgun sequence of Escherichia vulneris NBRC 102420.</title>
        <authorList>
            <person name="Yoshida Y."/>
            <person name="Hosoyama A."/>
            <person name="Tsuchikane K."/>
            <person name="Ohji S."/>
            <person name="Ichikawa N."/>
            <person name="Kimura A."/>
            <person name="Yamazoe A."/>
            <person name="Ezaki T."/>
            <person name="Fujita N."/>
        </authorList>
    </citation>
    <scope>NUCLEOTIDE SEQUENCE [LARGE SCALE GENOMIC DNA]</scope>
    <source>
        <strain evidence="2 3">NBRC 102420</strain>
    </source>
</reference>
<dbReference type="EMBL" id="BBMZ01000008">
    <property type="protein sequence ID" value="GAL57614.1"/>
    <property type="molecule type" value="Genomic_DNA"/>
</dbReference>
<gene>
    <name evidence="2" type="primary">mlaB</name>
    <name evidence="2" type="ORF">EV102420_08_00770</name>
</gene>
<evidence type="ECO:0000259" key="1">
    <source>
        <dbReference type="PROSITE" id="PS50801"/>
    </source>
</evidence>
<dbReference type="InterPro" id="IPR049743">
    <property type="entry name" value="MlaB"/>
</dbReference>
<evidence type="ECO:0000313" key="3">
    <source>
        <dbReference type="Proteomes" id="UP000029462"/>
    </source>
</evidence>
<organism evidence="2 3">
    <name type="scientific">Pseudescherichia vulneris NBRC 102420</name>
    <dbReference type="NCBI Taxonomy" id="1115515"/>
    <lineage>
        <taxon>Bacteria</taxon>
        <taxon>Pseudomonadati</taxon>
        <taxon>Pseudomonadota</taxon>
        <taxon>Gammaproteobacteria</taxon>
        <taxon>Enterobacterales</taxon>
        <taxon>Enterobacteriaceae</taxon>
        <taxon>Pseudescherichia</taxon>
    </lineage>
</organism>
<accession>A0A090V2X7</accession>
<keyword evidence="3" id="KW-1185">Reference proteome</keyword>
<sequence>MADQLRWTRDGERLALQGELDQDVLNELWEARAQALNGVDVIDLTGVARVDTAGVALLVHLVAFARKQGREVMLEGVSDKVRTLAQLYNLPADALPH</sequence>
<dbReference type="InterPro" id="IPR052746">
    <property type="entry name" value="MlaB_ABC_Transporter"/>
</dbReference>
<dbReference type="CDD" id="cd07043">
    <property type="entry name" value="STAS_anti-anti-sigma_factors"/>
    <property type="match status" value="1"/>
</dbReference>
<dbReference type="AlphaFoldDB" id="A0A090V2X7"/>
<dbReference type="PANTHER" id="PTHR35849:SF1">
    <property type="entry name" value="INTERMEMBRANE PHOSPHOLIPID TRANSPORT SYSTEM BINDING PROTEIN MLAB"/>
    <property type="match status" value="1"/>
</dbReference>
<dbReference type="PANTHER" id="PTHR35849">
    <property type="entry name" value="BLR2341 PROTEIN"/>
    <property type="match status" value="1"/>
</dbReference>
<dbReference type="Proteomes" id="UP000029462">
    <property type="component" value="Unassembled WGS sequence"/>
</dbReference>
<dbReference type="STRING" id="1115515.EV102420_08_00770"/>
<dbReference type="Gene3D" id="3.30.750.24">
    <property type="entry name" value="STAS domain"/>
    <property type="match status" value="1"/>
</dbReference>
<dbReference type="SUPFAM" id="SSF52091">
    <property type="entry name" value="SpoIIaa-like"/>
    <property type="match status" value="1"/>
</dbReference>
<dbReference type="eggNOG" id="COG3113">
    <property type="taxonomic scope" value="Bacteria"/>
</dbReference>
<dbReference type="InterPro" id="IPR036513">
    <property type="entry name" value="STAS_dom_sf"/>
</dbReference>
<evidence type="ECO:0000313" key="2">
    <source>
        <dbReference type="EMBL" id="GAL57614.1"/>
    </source>
</evidence>
<feature type="domain" description="STAS" evidence="1">
    <location>
        <begin position="14"/>
        <end position="97"/>
    </location>
</feature>
<name>A0A090V2X7_PSEVU</name>
<dbReference type="RefSeq" id="WP_042390088.1">
    <property type="nucleotide sequence ID" value="NZ_BBMZ01000008.1"/>
</dbReference>
<comment type="caution">
    <text evidence="2">The sequence shown here is derived from an EMBL/GenBank/DDBJ whole genome shotgun (WGS) entry which is preliminary data.</text>
</comment>